<dbReference type="PANTHER" id="PTHR35561:SF1">
    <property type="entry name" value="RNA 2',3'-CYCLIC PHOSPHODIESTERASE"/>
    <property type="match status" value="1"/>
</dbReference>
<feature type="active site" description="Proton donor" evidence="2">
    <location>
        <position position="44"/>
    </location>
</feature>
<dbReference type="Proteomes" id="UP001225596">
    <property type="component" value="Unassembled WGS sequence"/>
</dbReference>
<feature type="short sequence motif" description="HXTX 2" evidence="2">
    <location>
        <begin position="127"/>
        <end position="130"/>
    </location>
</feature>
<dbReference type="NCBIfam" id="TIGR02258">
    <property type="entry name" value="2_5_ligase"/>
    <property type="match status" value="1"/>
</dbReference>
<dbReference type="SUPFAM" id="SSF55144">
    <property type="entry name" value="LigT-like"/>
    <property type="match status" value="1"/>
</dbReference>
<feature type="short sequence motif" description="HXTX 1" evidence="2">
    <location>
        <begin position="44"/>
        <end position="47"/>
    </location>
</feature>
<comment type="similarity">
    <text evidence="2">Belongs to the 2H phosphoesterase superfamily. ThpR family.</text>
</comment>
<comment type="function">
    <text evidence="2">Hydrolyzes RNA 2',3'-cyclic phosphodiester to an RNA 2'-phosphomonoester.</text>
</comment>
<dbReference type="Pfam" id="PF13563">
    <property type="entry name" value="2_5_RNA_ligase2"/>
    <property type="match status" value="1"/>
</dbReference>
<dbReference type="InterPro" id="IPR004175">
    <property type="entry name" value="RNA_CPDase"/>
</dbReference>
<feature type="active site" description="Proton acceptor" evidence="2">
    <location>
        <position position="127"/>
    </location>
</feature>
<protein>
    <recommendedName>
        <fullName evidence="2">RNA 2',3'-cyclic phosphodiesterase</fullName>
        <shortName evidence="2">RNA 2',3'-CPDase</shortName>
        <ecNumber evidence="2">3.1.4.58</ecNumber>
    </recommendedName>
</protein>
<dbReference type="RefSeq" id="WP_338435910.1">
    <property type="nucleotide sequence ID" value="NZ_JAUYVH010000002.1"/>
</dbReference>
<keyword evidence="4" id="KW-1185">Reference proteome</keyword>
<gene>
    <name evidence="3" type="primary">thpR</name>
    <name evidence="3" type="ORF">Q8A64_06145</name>
</gene>
<evidence type="ECO:0000313" key="3">
    <source>
        <dbReference type="EMBL" id="MDQ9169990.1"/>
    </source>
</evidence>
<dbReference type="EMBL" id="JAUYVH010000002">
    <property type="protein sequence ID" value="MDQ9169990.1"/>
    <property type="molecule type" value="Genomic_DNA"/>
</dbReference>
<organism evidence="3 4">
    <name type="scientific">Keguizhuia sedimenti</name>
    <dbReference type="NCBI Taxonomy" id="3064264"/>
    <lineage>
        <taxon>Bacteria</taxon>
        <taxon>Pseudomonadati</taxon>
        <taxon>Pseudomonadota</taxon>
        <taxon>Betaproteobacteria</taxon>
        <taxon>Burkholderiales</taxon>
        <taxon>Oxalobacteraceae</taxon>
        <taxon>Keguizhuia</taxon>
    </lineage>
</organism>
<dbReference type="EC" id="3.1.4.58" evidence="2"/>
<dbReference type="PANTHER" id="PTHR35561">
    <property type="entry name" value="RNA 2',3'-CYCLIC PHOSPHODIESTERASE"/>
    <property type="match status" value="1"/>
</dbReference>
<accession>A0ABU1BLW0</accession>
<dbReference type="HAMAP" id="MF_01940">
    <property type="entry name" value="RNA_CPDase"/>
    <property type="match status" value="1"/>
</dbReference>
<dbReference type="InterPro" id="IPR009097">
    <property type="entry name" value="Cyclic_Pdiesterase"/>
</dbReference>
<evidence type="ECO:0000256" key="1">
    <source>
        <dbReference type="ARBA" id="ARBA00022801"/>
    </source>
</evidence>
<evidence type="ECO:0000256" key="2">
    <source>
        <dbReference type="HAMAP-Rule" id="MF_01940"/>
    </source>
</evidence>
<comment type="catalytic activity">
    <reaction evidence="2">
        <text>a 3'-end 2',3'-cyclophospho-ribonucleotide-RNA + H2O = a 3'-end 2'-phospho-ribonucleotide-RNA + H(+)</text>
        <dbReference type="Rhea" id="RHEA:11828"/>
        <dbReference type="Rhea" id="RHEA-COMP:10464"/>
        <dbReference type="Rhea" id="RHEA-COMP:17353"/>
        <dbReference type="ChEBI" id="CHEBI:15377"/>
        <dbReference type="ChEBI" id="CHEBI:15378"/>
        <dbReference type="ChEBI" id="CHEBI:83064"/>
        <dbReference type="ChEBI" id="CHEBI:173113"/>
        <dbReference type="EC" id="3.1.4.58"/>
    </reaction>
</comment>
<sequence>MKHLENPDAMRLFFALWPDEATRAQLAELQHGLKGRKTKRSNLHMTLAFLGEQPESSLAMLKGLLQELTVPDMRLMIDHIVYRKRQRMVWAGIHEDPESLFRLQRDICTALERCGIEFDQRNHFKPHITLTRDAAPVEALHFEPVAWRACHVALVQSVTDKTGVSYHVLASRFSSTNTESNENRTG</sequence>
<evidence type="ECO:0000313" key="4">
    <source>
        <dbReference type="Proteomes" id="UP001225596"/>
    </source>
</evidence>
<name>A0ABU1BLW0_9BURK</name>
<proteinExistence type="inferred from homology"/>
<dbReference type="Gene3D" id="3.90.1140.10">
    <property type="entry name" value="Cyclic phosphodiesterase"/>
    <property type="match status" value="1"/>
</dbReference>
<reference evidence="3 4" key="1">
    <citation type="submission" date="2023-08" db="EMBL/GenBank/DDBJ databases">
        <title>Oxalobacteraceae gen .nov., isolated from river sludge outside the plant.</title>
        <authorList>
            <person name="Zhao S.Y."/>
        </authorList>
    </citation>
    <scope>NUCLEOTIDE SEQUENCE [LARGE SCALE GENOMIC DNA]</scope>
    <source>
        <strain evidence="3 4">R-40</strain>
    </source>
</reference>
<comment type="caution">
    <text evidence="3">The sequence shown here is derived from an EMBL/GenBank/DDBJ whole genome shotgun (WGS) entry which is preliminary data.</text>
</comment>
<keyword evidence="1 2" id="KW-0378">Hydrolase</keyword>